<dbReference type="EMBL" id="LRBV02000004">
    <property type="status" value="NOT_ANNOTATED_CDS"/>
    <property type="molecule type" value="Genomic_DNA"/>
</dbReference>
<dbReference type="PROSITE" id="PS00216">
    <property type="entry name" value="SUGAR_TRANSPORT_1"/>
    <property type="match status" value="1"/>
</dbReference>
<evidence type="ECO:0000256" key="8">
    <source>
        <dbReference type="SAM" id="Phobius"/>
    </source>
</evidence>
<evidence type="ECO:0000256" key="4">
    <source>
        <dbReference type="ARBA" id="ARBA00022692"/>
    </source>
</evidence>
<feature type="transmembrane region" description="Helical" evidence="8">
    <location>
        <begin position="239"/>
        <end position="261"/>
    </location>
</feature>
<feature type="transmembrane region" description="Helical" evidence="8">
    <location>
        <begin position="557"/>
        <end position="575"/>
    </location>
</feature>
<evidence type="ECO:0000259" key="9">
    <source>
        <dbReference type="PROSITE" id="PS50850"/>
    </source>
</evidence>
<feature type="transmembrane region" description="Helical" evidence="8">
    <location>
        <begin position="492"/>
        <end position="513"/>
    </location>
</feature>
<evidence type="ECO:0000256" key="1">
    <source>
        <dbReference type="ARBA" id="ARBA00004141"/>
    </source>
</evidence>
<feature type="transmembrane region" description="Helical" evidence="8">
    <location>
        <begin position="273"/>
        <end position="292"/>
    </location>
</feature>
<evidence type="ECO:0000313" key="11">
    <source>
        <dbReference type="Proteomes" id="UP000594261"/>
    </source>
</evidence>
<feature type="transmembrane region" description="Helical" evidence="8">
    <location>
        <begin position="215"/>
        <end position="233"/>
    </location>
</feature>
<reference evidence="10" key="2">
    <citation type="submission" date="2021-01" db="UniProtKB">
        <authorList>
            <consortium name="EnsemblPlants"/>
        </authorList>
    </citation>
    <scope>IDENTIFICATION</scope>
</reference>
<feature type="compositionally biased region" description="Acidic residues" evidence="7">
    <location>
        <begin position="9"/>
        <end position="41"/>
    </location>
</feature>
<comment type="similarity">
    <text evidence="2">Belongs to the major facilitator superfamily. Sugar transporter (TC 2.A.1.1) family.</text>
</comment>
<dbReference type="PROSITE" id="PS50850">
    <property type="entry name" value="MFS"/>
    <property type="match status" value="1"/>
</dbReference>
<dbReference type="GO" id="GO:0022857">
    <property type="term" value="F:transmembrane transporter activity"/>
    <property type="evidence" value="ECO:0007669"/>
    <property type="project" value="InterPro"/>
</dbReference>
<evidence type="ECO:0000256" key="5">
    <source>
        <dbReference type="ARBA" id="ARBA00022989"/>
    </source>
</evidence>
<feature type="transmembrane region" description="Helical" evidence="8">
    <location>
        <begin position="460"/>
        <end position="480"/>
    </location>
</feature>
<keyword evidence="5 8" id="KW-1133">Transmembrane helix</keyword>
<dbReference type="Pfam" id="PF00083">
    <property type="entry name" value="Sugar_tr"/>
    <property type="match status" value="1"/>
</dbReference>
<keyword evidence="6 8" id="KW-0472">Membrane</keyword>
<feature type="region of interest" description="Disordered" evidence="7">
    <location>
        <begin position="1"/>
        <end position="149"/>
    </location>
</feature>
<dbReference type="Gene3D" id="1.20.1250.20">
    <property type="entry name" value="MFS general substrate transporter like domains"/>
    <property type="match status" value="1"/>
</dbReference>
<sequence>MDPARTSKDEEEGYNEEEVGEEGGDVQDIEDGDHEDGVEEGDNVHEVEEGDHEEGIEEEGGDGLVVGEGDQDIEEGDHEDGVEEEGGDVHEVEEGDHEEEVEEKGGDEQEDEEEVEEEGGLEIQEVEDEGAVEEEVKAEGSDETEEECGNEIAEELEDVHVLIDVVYDHGVLNEVLTELAKQYDGTLMLWTSHVSPIIGAGVASLLLNRWGRKKVVVVSDVFILGGLVGMAFSKTNWTLVGSLAFICAGLGLGSAAAPVLLSESAPKNIRGAVVCTSGLASTIGQWAPYLILLLSKKVNFSWRWTIGLSAVPTFIQLICMIFVQESPYTLAKQGKKGEVEKFLKRTFPAEKVQKEMDEIFQSSVEDCKKEEEQEVLTQSSFLKKIKTLVKQRQVWYLVGAAVMQLLQHFLGLTFVLHVSPKLSDKAGLSKPVKSLLPKFLDLLSSLFVILSVDFLGRRKLLITTLLLLFCDQLVLGFVLGRTENQSLAKFGVGAISIYLMAYTSGIGCLPILLSVEIVPYSYRGMASGMGSFSSWLGTLCTSRYTDFTVNKIGPSVFFIYSGVSVIVLFLVIFLIPEKVGTPLEKIDNSVGQTTKYQRLE</sequence>
<feature type="domain" description="Major facilitator superfamily (MFS) profile" evidence="9">
    <location>
        <begin position="150"/>
        <end position="579"/>
    </location>
</feature>
<comment type="subcellular location">
    <subcellularLocation>
        <location evidence="1">Membrane</location>
        <topology evidence="1">Multi-pass membrane protein</topology>
    </subcellularLocation>
</comment>
<dbReference type="Proteomes" id="UP000594261">
    <property type="component" value="Chromosome 4"/>
</dbReference>
<keyword evidence="3" id="KW-0813">Transport</keyword>
<name>A0A7N2LCB2_QUELO</name>
<evidence type="ECO:0000313" key="10">
    <source>
        <dbReference type="EnsemblPlants" id="QL04p005360:mrna"/>
    </source>
</evidence>
<feature type="compositionally biased region" description="Acidic residues" evidence="7">
    <location>
        <begin position="93"/>
        <end position="102"/>
    </location>
</feature>
<feature type="transmembrane region" description="Helical" evidence="8">
    <location>
        <begin position="304"/>
        <end position="323"/>
    </location>
</feature>
<keyword evidence="11" id="KW-1185">Reference proteome</keyword>
<feature type="transmembrane region" description="Helical" evidence="8">
    <location>
        <begin position="187"/>
        <end position="208"/>
    </location>
</feature>
<dbReference type="InParanoid" id="A0A7N2LCB2"/>
<feature type="transmembrane region" description="Helical" evidence="8">
    <location>
        <begin position="394"/>
        <end position="415"/>
    </location>
</feature>
<keyword evidence="4 8" id="KW-0812">Transmembrane</keyword>
<dbReference type="AlphaFoldDB" id="A0A7N2LCB2"/>
<dbReference type="GO" id="GO:0016020">
    <property type="term" value="C:membrane"/>
    <property type="evidence" value="ECO:0007669"/>
    <property type="project" value="UniProtKB-SubCell"/>
</dbReference>
<dbReference type="InterPro" id="IPR036259">
    <property type="entry name" value="MFS_trans_sf"/>
</dbReference>
<dbReference type="PANTHER" id="PTHR48020:SF12">
    <property type="entry name" value="PROTON MYO-INOSITOL COTRANSPORTER"/>
    <property type="match status" value="1"/>
</dbReference>
<dbReference type="EnsemblPlants" id="QL04p005360:mrna">
    <property type="protein sequence ID" value="QL04p005360:mrna"/>
    <property type="gene ID" value="QL04p005360"/>
</dbReference>
<dbReference type="InterPro" id="IPR005829">
    <property type="entry name" value="Sugar_transporter_CS"/>
</dbReference>
<feature type="compositionally biased region" description="Acidic residues" evidence="7">
    <location>
        <begin position="108"/>
        <end position="133"/>
    </location>
</feature>
<accession>A0A7N2LCB2</accession>
<evidence type="ECO:0000256" key="3">
    <source>
        <dbReference type="ARBA" id="ARBA00022448"/>
    </source>
</evidence>
<dbReference type="InterPro" id="IPR050814">
    <property type="entry name" value="Myo-inositol_Transporter"/>
</dbReference>
<dbReference type="PANTHER" id="PTHR48020">
    <property type="entry name" value="PROTON MYO-INOSITOL COTRANSPORTER"/>
    <property type="match status" value="1"/>
</dbReference>
<dbReference type="InterPro" id="IPR020846">
    <property type="entry name" value="MFS_dom"/>
</dbReference>
<proteinExistence type="inferred from homology"/>
<protein>
    <recommendedName>
        <fullName evidence="9">Major facilitator superfamily (MFS) profile domain-containing protein</fullName>
    </recommendedName>
</protein>
<organism evidence="10 11">
    <name type="scientific">Quercus lobata</name>
    <name type="common">Valley oak</name>
    <dbReference type="NCBI Taxonomy" id="97700"/>
    <lineage>
        <taxon>Eukaryota</taxon>
        <taxon>Viridiplantae</taxon>
        <taxon>Streptophyta</taxon>
        <taxon>Embryophyta</taxon>
        <taxon>Tracheophyta</taxon>
        <taxon>Spermatophyta</taxon>
        <taxon>Magnoliopsida</taxon>
        <taxon>eudicotyledons</taxon>
        <taxon>Gunneridae</taxon>
        <taxon>Pentapetalae</taxon>
        <taxon>rosids</taxon>
        <taxon>fabids</taxon>
        <taxon>Fagales</taxon>
        <taxon>Fagaceae</taxon>
        <taxon>Quercus</taxon>
    </lineage>
</organism>
<reference evidence="10 11" key="1">
    <citation type="journal article" date="2016" name="G3 (Bethesda)">
        <title>First Draft Assembly and Annotation of the Genome of a California Endemic Oak Quercus lobata Nee (Fagaceae).</title>
        <authorList>
            <person name="Sork V.L."/>
            <person name="Fitz-Gibbon S.T."/>
            <person name="Puiu D."/>
            <person name="Crepeau M."/>
            <person name="Gugger P.F."/>
            <person name="Sherman R."/>
            <person name="Stevens K."/>
            <person name="Langley C.H."/>
            <person name="Pellegrini M."/>
            <person name="Salzberg S.L."/>
        </authorList>
    </citation>
    <scope>NUCLEOTIDE SEQUENCE [LARGE SCALE GENOMIC DNA]</scope>
    <source>
        <strain evidence="10 11">cv. SW786</strain>
    </source>
</reference>
<feature type="compositionally biased region" description="Acidic residues" evidence="7">
    <location>
        <begin position="48"/>
        <end position="61"/>
    </location>
</feature>
<evidence type="ECO:0000256" key="6">
    <source>
        <dbReference type="ARBA" id="ARBA00023136"/>
    </source>
</evidence>
<evidence type="ECO:0000256" key="2">
    <source>
        <dbReference type="ARBA" id="ARBA00010992"/>
    </source>
</evidence>
<dbReference type="Gramene" id="QL04p005360:mrna">
    <property type="protein sequence ID" value="QL04p005360:mrna"/>
    <property type="gene ID" value="QL04p005360"/>
</dbReference>
<feature type="compositionally biased region" description="Acidic residues" evidence="7">
    <location>
        <begin position="69"/>
        <end position="86"/>
    </location>
</feature>
<evidence type="ECO:0000256" key="7">
    <source>
        <dbReference type="SAM" id="MobiDB-lite"/>
    </source>
</evidence>
<dbReference type="SUPFAM" id="SSF103473">
    <property type="entry name" value="MFS general substrate transporter"/>
    <property type="match status" value="1"/>
</dbReference>
<dbReference type="InterPro" id="IPR005828">
    <property type="entry name" value="MFS_sugar_transport-like"/>
</dbReference>